<dbReference type="AlphaFoldDB" id="A0AAN5D1G7"/>
<sequence>KLHRFSQQDCIHMVREFLESIDSLQLHNFFGRFECPEAVLLMSNEPILIREVELGSNVELSGIDEKFFNFIENDLDFVLIFSGSTALVMTIIFMP</sequence>
<keyword evidence="1" id="KW-1133">Transmembrane helix</keyword>
<comment type="caution">
    <text evidence="2">The sequence shown here is derived from an EMBL/GenBank/DDBJ whole genome shotgun (WGS) entry which is preliminary data.</text>
</comment>
<evidence type="ECO:0000313" key="2">
    <source>
        <dbReference type="EMBL" id="GMR54641.1"/>
    </source>
</evidence>
<dbReference type="Proteomes" id="UP001328107">
    <property type="component" value="Unassembled WGS sequence"/>
</dbReference>
<keyword evidence="3" id="KW-1185">Reference proteome</keyword>
<dbReference type="EMBL" id="BTRK01000005">
    <property type="protein sequence ID" value="GMR54641.1"/>
    <property type="molecule type" value="Genomic_DNA"/>
</dbReference>
<gene>
    <name evidence="2" type="ORF">PMAYCL1PPCAC_24836</name>
</gene>
<reference evidence="3" key="1">
    <citation type="submission" date="2022-10" db="EMBL/GenBank/DDBJ databases">
        <title>Genome assembly of Pristionchus species.</title>
        <authorList>
            <person name="Yoshida K."/>
            <person name="Sommer R.J."/>
        </authorList>
    </citation>
    <scope>NUCLEOTIDE SEQUENCE [LARGE SCALE GENOMIC DNA]</scope>
    <source>
        <strain evidence="3">RS5460</strain>
    </source>
</reference>
<protein>
    <submittedName>
        <fullName evidence="2">Uncharacterized protein</fullName>
    </submittedName>
</protein>
<evidence type="ECO:0000256" key="1">
    <source>
        <dbReference type="SAM" id="Phobius"/>
    </source>
</evidence>
<feature type="non-terminal residue" evidence="2">
    <location>
        <position position="1"/>
    </location>
</feature>
<feature type="transmembrane region" description="Helical" evidence="1">
    <location>
        <begin position="75"/>
        <end position="94"/>
    </location>
</feature>
<keyword evidence="1" id="KW-0812">Transmembrane</keyword>
<accession>A0AAN5D1G7</accession>
<organism evidence="2 3">
    <name type="scientific">Pristionchus mayeri</name>
    <dbReference type="NCBI Taxonomy" id="1317129"/>
    <lineage>
        <taxon>Eukaryota</taxon>
        <taxon>Metazoa</taxon>
        <taxon>Ecdysozoa</taxon>
        <taxon>Nematoda</taxon>
        <taxon>Chromadorea</taxon>
        <taxon>Rhabditida</taxon>
        <taxon>Rhabditina</taxon>
        <taxon>Diplogasteromorpha</taxon>
        <taxon>Diplogasteroidea</taxon>
        <taxon>Neodiplogasteridae</taxon>
        <taxon>Pristionchus</taxon>
    </lineage>
</organism>
<name>A0AAN5D1G7_9BILA</name>
<evidence type="ECO:0000313" key="3">
    <source>
        <dbReference type="Proteomes" id="UP001328107"/>
    </source>
</evidence>
<keyword evidence="1" id="KW-0472">Membrane</keyword>
<proteinExistence type="predicted"/>